<comment type="caution">
    <text evidence="3">The sequence shown here is derived from an EMBL/GenBank/DDBJ whole genome shotgun (WGS) entry which is preliminary data.</text>
</comment>
<name>A0A814JJC2_9BILA</name>
<accession>A0A814JJC2</accession>
<evidence type="ECO:0000313" key="6">
    <source>
        <dbReference type="Proteomes" id="UP000663829"/>
    </source>
</evidence>
<dbReference type="EMBL" id="CAJOBA010004494">
    <property type="protein sequence ID" value="CAF3714698.1"/>
    <property type="molecule type" value="Genomic_DNA"/>
</dbReference>
<protein>
    <submittedName>
        <fullName evidence="3">Uncharacterized protein</fullName>
    </submittedName>
</protein>
<sequence>MEYARPTSTRELSSISTELTAYQEQNEADEMTTDVTNQILLKDIQPAEQFTGHDDQDPVAWVQSINELFVATSGEKEDRRKLPPMYSNDDVKKWYPNSENEEDYDAL</sequence>
<keyword evidence="6" id="KW-1185">Reference proteome</keyword>
<evidence type="ECO:0000313" key="4">
    <source>
        <dbReference type="EMBL" id="CAF3714698.1"/>
    </source>
</evidence>
<proteinExistence type="predicted"/>
<dbReference type="EMBL" id="CAJNOQ010003982">
    <property type="protein sequence ID" value="CAF1039136.1"/>
    <property type="molecule type" value="Genomic_DNA"/>
</dbReference>
<feature type="region of interest" description="Disordered" evidence="1">
    <location>
        <begin position="73"/>
        <end position="107"/>
    </location>
</feature>
<dbReference type="Proteomes" id="UP000681722">
    <property type="component" value="Unassembled WGS sequence"/>
</dbReference>
<dbReference type="EMBL" id="CAJOBC010003982">
    <property type="protein sequence ID" value="CAF3809503.1"/>
    <property type="molecule type" value="Genomic_DNA"/>
</dbReference>
<reference evidence="3" key="1">
    <citation type="submission" date="2021-02" db="EMBL/GenBank/DDBJ databases">
        <authorList>
            <person name="Nowell W R."/>
        </authorList>
    </citation>
    <scope>NUCLEOTIDE SEQUENCE</scope>
</reference>
<dbReference type="AlphaFoldDB" id="A0A814JJC2"/>
<evidence type="ECO:0000313" key="3">
    <source>
        <dbReference type="EMBL" id="CAF1039136.1"/>
    </source>
</evidence>
<evidence type="ECO:0000313" key="2">
    <source>
        <dbReference type="EMBL" id="CAF0939354.1"/>
    </source>
</evidence>
<dbReference type="Proteomes" id="UP000663829">
    <property type="component" value="Unassembled WGS sequence"/>
</dbReference>
<evidence type="ECO:0000256" key="1">
    <source>
        <dbReference type="SAM" id="MobiDB-lite"/>
    </source>
</evidence>
<organism evidence="3 6">
    <name type="scientific">Didymodactylos carnosus</name>
    <dbReference type="NCBI Taxonomy" id="1234261"/>
    <lineage>
        <taxon>Eukaryota</taxon>
        <taxon>Metazoa</taxon>
        <taxon>Spiralia</taxon>
        <taxon>Gnathifera</taxon>
        <taxon>Rotifera</taxon>
        <taxon>Eurotatoria</taxon>
        <taxon>Bdelloidea</taxon>
        <taxon>Philodinida</taxon>
        <taxon>Philodinidae</taxon>
        <taxon>Didymodactylos</taxon>
    </lineage>
</organism>
<evidence type="ECO:0000313" key="5">
    <source>
        <dbReference type="EMBL" id="CAF3809503.1"/>
    </source>
</evidence>
<dbReference type="Proteomes" id="UP000682733">
    <property type="component" value="Unassembled WGS sequence"/>
</dbReference>
<dbReference type="EMBL" id="CAJNOK010004490">
    <property type="protein sequence ID" value="CAF0939354.1"/>
    <property type="molecule type" value="Genomic_DNA"/>
</dbReference>
<dbReference type="Proteomes" id="UP000677228">
    <property type="component" value="Unassembled WGS sequence"/>
</dbReference>
<dbReference type="OrthoDB" id="7480340at2759"/>
<gene>
    <name evidence="3" type="ORF">GPM918_LOCUS15684</name>
    <name evidence="2" type="ORF">OVA965_LOCUS11555</name>
    <name evidence="5" type="ORF">SRO942_LOCUS15684</name>
    <name evidence="4" type="ORF">TMI583_LOCUS11556</name>
</gene>